<feature type="compositionally biased region" description="Pro residues" evidence="2">
    <location>
        <begin position="237"/>
        <end position="250"/>
    </location>
</feature>
<feature type="compositionally biased region" description="Low complexity" evidence="2">
    <location>
        <begin position="323"/>
        <end position="335"/>
    </location>
</feature>
<keyword evidence="5" id="KW-1185">Reference proteome</keyword>
<dbReference type="SUPFAM" id="SSF140459">
    <property type="entry name" value="PE/PPE dimer-like"/>
    <property type="match status" value="1"/>
</dbReference>
<sequence length="409" mass="41088">MNGDHGLSDLRFEGYSNEELARQVEGLREGSGSSTLHNAVGALVSLANGLADTDQTLREQLREIGVTWEGEASEGGTEATENASIYAEHATEPVTDSAMGVDSQGATFANTRNSAPDSATLRGPSEENVVDRVAGFFGHTTDHAKEVRATNEARDRAVDGLNGYRSSSSDALNRSRALPVPPGMNLVARPVEQPTGSTSVSSFAPDGGLTPSGAGQYPTPGSGPGPIGSGPANGSGPLPPTAGGPPPTNVGPPGQRFGVGTPPPGGLPVAPGGAPPPLRPLLNPMLMAEGAAMMSAGGAGGAGAAAERDRVVRGGAGTGGAAGKAPRGGVPIGAAPDDEARAARNAERFGARTGRPGSSIMQPAAAGGRTADGEEDQEHVRRYGIDSGDVFDDDRVVAPESIGDEPDDD</sequence>
<dbReference type="EMBL" id="JAFFZE010000016">
    <property type="protein sequence ID" value="MCT2586000.1"/>
    <property type="molecule type" value="Genomic_DNA"/>
</dbReference>
<comment type="similarity">
    <text evidence="1">Belongs to the mycobacterial PPE family.</text>
</comment>
<evidence type="ECO:0000259" key="3">
    <source>
        <dbReference type="Pfam" id="PF00823"/>
    </source>
</evidence>
<dbReference type="Proteomes" id="UP001156441">
    <property type="component" value="Unassembled WGS sequence"/>
</dbReference>
<organism evidence="4 5">
    <name type="scientific">Actinophytocola gossypii</name>
    <dbReference type="NCBI Taxonomy" id="2812003"/>
    <lineage>
        <taxon>Bacteria</taxon>
        <taxon>Bacillati</taxon>
        <taxon>Actinomycetota</taxon>
        <taxon>Actinomycetes</taxon>
        <taxon>Pseudonocardiales</taxon>
        <taxon>Pseudonocardiaceae</taxon>
    </lineage>
</organism>
<feature type="compositionally biased region" description="Basic and acidic residues" evidence="2">
    <location>
        <begin position="338"/>
        <end position="350"/>
    </location>
</feature>
<dbReference type="Gene3D" id="1.20.1260.20">
    <property type="entry name" value="PPE superfamily"/>
    <property type="match status" value="1"/>
</dbReference>
<feature type="domain" description="PPE" evidence="3">
    <location>
        <begin position="27"/>
        <end position="173"/>
    </location>
</feature>
<proteinExistence type="inferred from homology"/>
<accession>A0ABT2JEY4</accession>
<name>A0ABT2JEY4_9PSEU</name>
<dbReference type="Pfam" id="PF00823">
    <property type="entry name" value="PPE"/>
    <property type="match status" value="1"/>
</dbReference>
<evidence type="ECO:0000313" key="4">
    <source>
        <dbReference type="EMBL" id="MCT2586000.1"/>
    </source>
</evidence>
<comment type="caution">
    <text evidence="4">The sequence shown here is derived from an EMBL/GenBank/DDBJ whole genome shotgun (WGS) entry which is preliminary data.</text>
</comment>
<evidence type="ECO:0000256" key="1">
    <source>
        <dbReference type="ARBA" id="ARBA00010652"/>
    </source>
</evidence>
<evidence type="ECO:0000313" key="5">
    <source>
        <dbReference type="Proteomes" id="UP001156441"/>
    </source>
</evidence>
<reference evidence="4 5" key="1">
    <citation type="submission" date="2021-02" db="EMBL/GenBank/DDBJ databases">
        <title>Actinophytocola xerophila sp. nov., isolated from soil of cotton cropping field.</title>
        <authorList>
            <person name="Huang R."/>
            <person name="Chen X."/>
            <person name="Ge X."/>
            <person name="Liu W."/>
        </authorList>
    </citation>
    <scope>NUCLEOTIDE SEQUENCE [LARGE SCALE GENOMIC DNA]</scope>
    <source>
        <strain evidence="4 5">S1-96</strain>
    </source>
</reference>
<feature type="region of interest" description="Disordered" evidence="2">
    <location>
        <begin position="315"/>
        <end position="409"/>
    </location>
</feature>
<feature type="compositionally biased region" description="Low complexity" evidence="2">
    <location>
        <begin position="251"/>
        <end position="260"/>
    </location>
</feature>
<feature type="region of interest" description="Disordered" evidence="2">
    <location>
        <begin position="151"/>
        <end position="282"/>
    </location>
</feature>
<dbReference type="RefSeq" id="WP_260193755.1">
    <property type="nucleotide sequence ID" value="NZ_JAFFZE010000016.1"/>
</dbReference>
<dbReference type="InterPro" id="IPR000030">
    <property type="entry name" value="PPE_dom"/>
</dbReference>
<feature type="compositionally biased region" description="Gly residues" evidence="2">
    <location>
        <begin position="222"/>
        <end position="233"/>
    </location>
</feature>
<protein>
    <submittedName>
        <fullName evidence="4">PPE domain-containing protein</fullName>
    </submittedName>
</protein>
<gene>
    <name evidence="4" type="ORF">JT362_23045</name>
</gene>
<evidence type="ECO:0000256" key="2">
    <source>
        <dbReference type="SAM" id="MobiDB-lite"/>
    </source>
</evidence>
<dbReference type="InterPro" id="IPR038332">
    <property type="entry name" value="PPE_sf"/>
</dbReference>